<dbReference type="Gene3D" id="3.40.630.30">
    <property type="match status" value="1"/>
</dbReference>
<dbReference type="Proteomes" id="UP000199268">
    <property type="component" value="Unassembled WGS sequence"/>
</dbReference>
<dbReference type="AlphaFoldDB" id="A0A1C4BXR5"/>
<evidence type="ECO:0000259" key="1">
    <source>
        <dbReference type="PROSITE" id="PS51186"/>
    </source>
</evidence>
<name>A0A1C4BXR5_9LACO</name>
<dbReference type="RefSeq" id="WP_159426665.1">
    <property type="nucleotide sequence ID" value="NZ_BJEE01000003.1"/>
</dbReference>
<dbReference type="GO" id="GO:0016747">
    <property type="term" value="F:acyltransferase activity, transferring groups other than amino-acyl groups"/>
    <property type="evidence" value="ECO:0007669"/>
    <property type="project" value="InterPro"/>
</dbReference>
<dbReference type="STRING" id="1505725.GA0061074_11724"/>
<evidence type="ECO:0000313" key="2">
    <source>
        <dbReference type="EMBL" id="SCC11716.1"/>
    </source>
</evidence>
<gene>
    <name evidence="2" type="ORF">GA0061074_11724</name>
</gene>
<keyword evidence="2" id="KW-0687">Ribonucleoprotein</keyword>
<dbReference type="Pfam" id="PF00583">
    <property type="entry name" value="Acetyltransf_1"/>
    <property type="match status" value="1"/>
</dbReference>
<proteinExistence type="predicted"/>
<dbReference type="InterPro" id="IPR016181">
    <property type="entry name" value="Acyl_CoA_acyltransferase"/>
</dbReference>
<reference evidence="3" key="1">
    <citation type="submission" date="2016-08" db="EMBL/GenBank/DDBJ databases">
        <authorList>
            <person name="Varghese N."/>
            <person name="Submissions Spin"/>
        </authorList>
    </citation>
    <scope>NUCLEOTIDE SEQUENCE [LARGE SCALE GENOMIC DNA]</scope>
    <source>
        <strain evidence="3">R-53094</strain>
    </source>
</reference>
<dbReference type="InterPro" id="IPR000182">
    <property type="entry name" value="GNAT_dom"/>
</dbReference>
<sequence>MVALNLRKAQQKHLDDIMVIVHDAQQNLKNADVDQWQDGYPDKSNILSDINQGILYEIIFNNKLVGIMAIQYTPEPNYQSLSGGKWHAQGPYATIHRFAISSNFAHQHLGKLALTSALTLIKNNHITAVRIDTHETNLRMQHLLKQLGFHYRGIIHISDPHGDLNTNAYELIMS</sequence>
<evidence type="ECO:0000313" key="3">
    <source>
        <dbReference type="Proteomes" id="UP000199268"/>
    </source>
</evidence>
<feature type="domain" description="N-acetyltransferase" evidence="1">
    <location>
        <begin position="4"/>
        <end position="174"/>
    </location>
</feature>
<dbReference type="EMBL" id="FMAO01000017">
    <property type="protein sequence ID" value="SCC11716.1"/>
    <property type="molecule type" value="Genomic_DNA"/>
</dbReference>
<dbReference type="PROSITE" id="PS51186">
    <property type="entry name" value="GNAT"/>
    <property type="match status" value="1"/>
</dbReference>
<accession>A0A1C4BXR5</accession>
<dbReference type="GO" id="GO:0005840">
    <property type="term" value="C:ribosome"/>
    <property type="evidence" value="ECO:0007669"/>
    <property type="project" value="UniProtKB-KW"/>
</dbReference>
<organism evidence="2 3">
    <name type="scientific">Weissella bombi</name>
    <dbReference type="NCBI Taxonomy" id="1505725"/>
    <lineage>
        <taxon>Bacteria</taxon>
        <taxon>Bacillati</taxon>
        <taxon>Bacillota</taxon>
        <taxon>Bacilli</taxon>
        <taxon>Lactobacillales</taxon>
        <taxon>Lactobacillaceae</taxon>
        <taxon>Weissella</taxon>
    </lineage>
</organism>
<keyword evidence="2" id="KW-0689">Ribosomal protein</keyword>
<dbReference type="SUPFAM" id="SSF55729">
    <property type="entry name" value="Acyl-CoA N-acyltransferases (Nat)"/>
    <property type="match status" value="1"/>
</dbReference>
<protein>
    <submittedName>
        <fullName evidence="2">Ribosomal protein S18 acetylase RimI</fullName>
    </submittedName>
</protein>
<keyword evidence="3" id="KW-1185">Reference proteome</keyword>